<dbReference type="GO" id="GO:0036465">
    <property type="term" value="P:synaptic vesicle recycling"/>
    <property type="evidence" value="ECO:0007669"/>
    <property type="project" value="TreeGrafter"/>
</dbReference>
<evidence type="ECO:0000256" key="6">
    <source>
        <dbReference type="ARBA" id="ARBA00023043"/>
    </source>
</evidence>
<evidence type="ECO:0000256" key="4">
    <source>
        <dbReference type="ARBA" id="ARBA00022771"/>
    </source>
</evidence>
<proteinExistence type="predicted"/>
<dbReference type="InterPro" id="IPR037278">
    <property type="entry name" value="ARFGAP/RecO"/>
</dbReference>
<evidence type="ECO:0000259" key="11">
    <source>
        <dbReference type="PROSITE" id="PS50115"/>
    </source>
</evidence>
<feature type="compositionally biased region" description="Low complexity" evidence="10">
    <location>
        <begin position="497"/>
        <end position="506"/>
    </location>
</feature>
<feature type="domain" description="Arf-GAP" evidence="11">
    <location>
        <begin position="1"/>
        <end position="128"/>
    </location>
</feature>
<dbReference type="SMART" id="SM00105">
    <property type="entry name" value="ArfGap"/>
    <property type="match status" value="1"/>
</dbReference>
<dbReference type="InterPro" id="IPR036770">
    <property type="entry name" value="Ankyrin_rpt-contain_sf"/>
</dbReference>
<dbReference type="InterPro" id="IPR002110">
    <property type="entry name" value="Ankyrin_rpt"/>
</dbReference>
<evidence type="ECO:0000256" key="10">
    <source>
        <dbReference type="SAM" id="MobiDB-lite"/>
    </source>
</evidence>
<evidence type="ECO:0000313" key="12">
    <source>
        <dbReference type="EnsemblMetazoa" id="AEPI006804-PA"/>
    </source>
</evidence>
<organism evidence="12 13">
    <name type="scientific">Anopheles epiroticus</name>
    <dbReference type="NCBI Taxonomy" id="199890"/>
    <lineage>
        <taxon>Eukaryota</taxon>
        <taxon>Metazoa</taxon>
        <taxon>Ecdysozoa</taxon>
        <taxon>Arthropoda</taxon>
        <taxon>Hexapoda</taxon>
        <taxon>Insecta</taxon>
        <taxon>Pterygota</taxon>
        <taxon>Neoptera</taxon>
        <taxon>Endopterygota</taxon>
        <taxon>Diptera</taxon>
        <taxon>Nematocera</taxon>
        <taxon>Culicoidea</taxon>
        <taxon>Culicidae</taxon>
        <taxon>Anophelinae</taxon>
        <taxon>Anopheles</taxon>
    </lineage>
</organism>
<evidence type="ECO:0000256" key="5">
    <source>
        <dbReference type="ARBA" id="ARBA00022833"/>
    </source>
</evidence>
<evidence type="ECO:0000256" key="2">
    <source>
        <dbReference type="ARBA" id="ARBA00022723"/>
    </source>
</evidence>
<keyword evidence="2" id="KW-0479">Metal-binding</keyword>
<dbReference type="InterPro" id="IPR001164">
    <property type="entry name" value="ArfGAP_dom"/>
</dbReference>
<dbReference type="GO" id="GO:0007420">
    <property type="term" value="P:brain development"/>
    <property type="evidence" value="ECO:0007669"/>
    <property type="project" value="InterPro"/>
</dbReference>
<keyword evidence="13" id="KW-1185">Reference proteome</keyword>
<dbReference type="PROSITE" id="PS50297">
    <property type="entry name" value="ANK_REP_REGION"/>
    <property type="match status" value="1"/>
</dbReference>
<keyword evidence="5" id="KW-0862">Zinc</keyword>
<dbReference type="InterPro" id="IPR013724">
    <property type="entry name" value="GIT_SHD"/>
</dbReference>
<evidence type="ECO:0000256" key="9">
    <source>
        <dbReference type="SAM" id="Coils"/>
    </source>
</evidence>
<dbReference type="STRING" id="199890.A0A182PIP2"/>
<evidence type="ECO:0000256" key="1">
    <source>
        <dbReference type="ARBA" id="ARBA00022468"/>
    </source>
</evidence>
<dbReference type="EnsemblMetazoa" id="AEPI006804-RA">
    <property type="protein sequence ID" value="AEPI006804-PA"/>
    <property type="gene ID" value="AEPI006804"/>
</dbReference>
<dbReference type="Gene3D" id="1.25.40.20">
    <property type="entry name" value="Ankyrin repeat-containing domain"/>
    <property type="match status" value="1"/>
</dbReference>
<evidence type="ECO:0000256" key="8">
    <source>
        <dbReference type="PROSITE-ProRule" id="PRU00288"/>
    </source>
</evidence>
<dbReference type="PANTHER" id="PTHR46097">
    <property type="entry name" value="G PROTEIN-COUPLED RECEPTOR KINASE INTERACTING ARFGAP"/>
    <property type="match status" value="1"/>
</dbReference>
<dbReference type="SUPFAM" id="SSF48403">
    <property type="entry name" value="Ankyrin repeat"/>
    <property type="match status" value="1"/>
</dbReference>
<keyword evidence="9" id="KW-0175">Coiled coil</keyword>
<protein>
    <recommendedName>
        <fullName evidence="11">Arf-GAP domain-containing protein</fullName>
    </recommendedName>
</protein>
<evidence type="ECO:0000256" key="3">
    <source>
        <dbReference type="ARBA" id="ARBA00022737"/>
    </source>
</evidence>
<dbReference type="SMART" id="SM00248">
    <property type="entry name" value="ANK"/>
    <property type="match status" value="3"/>
</dbReference>
<dbReference type="GO" id="GO:0008270">
    <property type="term" value="F:zinc ion binding"/>
    <property type="evidence" value="ECO:0007669"/>
    <property type="project" value="UniProtKB-KW"/>
</dbReference>
<dbReference type="GO" id="GO:0032012">
    <property type="term" value="P:regulation of ARF protein signal transduction"/>
    <property type="evidence" value="ECO:0007669"/>
    <property type="project" value="InterPro"/>
</dbReference>
<dbReference type="GO" id="GO:0098793">
    <property type="term" value="C:presynapse"/>
    <property type="evidence" value="ECO:0007669"/>
    <property type="project" value="GOC"/>
</dbReference>
<evidence type="ECO:0000256" key="7">
    <source>
        <dbReference type="PROSITE-ProRule" id="PRU00023"/>
    </source>
</evidence>
<keyword evidence="6 7" id="KW-0040">ANK repeat</keyword>
<dbReference type="AlphaFoldDB" id="A0A182PIP2"/>
<evidence type="ECO:0000313" key="13">
    <source>
        <dbReference type="Proteomes" id="UP000075885"/>
    </source>
</evidence>
<dbReference type="SUPFAM" id="SSF57863">
    <property type="entry name" value="ArfGap/RecO-like zinc finger"/>
    <property type="match status" value="1"/>
</dbReference>
<dbReference type="InterPro" id="IPR047161">
    <property type="entry name" value="GIT-like"/>
</dbReference>
<keyword evidence="1" id="KW-0343">GTPase activation</keyword>
<dbReference type="GO" id="GO:0008277">
    <property type="term" value="P:regulation of G protein-coupled receptor signaling pathway"/>
    <property type="evidence" value="ECO:0007669"/>
    <property type="project" value="TreeGrafter"/>
</dbReference>
<dbReference type="Pfam" id="PF08518">
    <property type="entry name" value="GIT_SHD"/>
    <property type="match status" value="2"/>
</dbReference>
<accession>A0A182PIP2</accession>
<keyword evidence="3" id="KW-0677">Repeat</keyword>
<dbReference type="GO" id="GO:0005096">
    <property type="term" value="F:GTPase activator activity"/>
    <property type="evidence" value="ECO:0007669"/>
    <property type="project" value="UniProtKB-KW"/>
</dbReference>
<dbReference type="Pfam" id="PF01412">
    <property type="entry name" value="ArfGap"/>
    <property type="match status" value="1"/>
</dbReference>
<dbReference type="Pfam" id="PF12205">
    <property type="entry name" value="GIT1_C"/>
    <property type="match status" value="1"/>
</dbReference>
<keyword evidence="4 8" id="KW-0863">Zinc-finger</keyword>
<sequence>MSRAKSRIQTDVCGDCGSADPSWASINRGILLCADCCSIHRSLGRHISQVKSLRQGSWQPSVLNFVNQLNAHGANSVWEHLLLDSAAPKNLKRKPSPKDAVHPTKADFIRAKHVQLAYVLKPTFQAEEGSSLELELSKQLHASVRAGNLETSLRLLVQGADPNFYHEDKGSTPLHVAVKSGQLLQIELLLVYGADVNALDAQGNTPLELARQAKHSVIAERLLEVMYEVTDRLTFFLIGKKPNHASGQHLLIPGQSKKEMSEQLKIARGKLQLVPNRMFEELVMDLYDEVDRRETEAIWATSALNPDSGAVPFLPTNPHLSATRNQGRQKLARFSQQEFAGLLMDVLLDAHRRQNMANLRPMDGPLPAGLAQLKAAALAPGARDSNLSDDEPLYDAVASDDDYAALAPVAQQALVNKSSPAAVSNVEVETLRQRIQDQELTIHELRSMIQKLASENNQLKSTIDTKDHEVQLRIDSHLNGSGASEGSPERDQEARQAAAAAAAAYAKRPVSMYETRQTPRDESRPPITQSLYSMAPASSATNTGMSMDPVVSSNGNVNGSSQLPSFDEVKRRTDVVARRIKDLFAAMKDLSQREAFVPSAERIRLAVVDLMALFPASIIASESLRGALQQLNFHGNLIQAECARLQQCLAAESAAPAGGGGSTAPNSGVAGAGKPLAESIQQSMEQVRGCAYDLAMSTKILITHLQQS</sequence>
<dbReference type="PANTHER" id="PTHR46097:SF3">
    <property type="entry name" value="ARF GTPASE-ACTIVATING PROTEIN GIT"/>
    <property type="match status" value="1"/>
</dbReference>
<dbReference type="PROSITE" id="PS50115">
    <property type="entry name" value="ARFGAP"/>
    <property type="match status" value="1"/>
</dbReference>
<dbReference type="Proteomes" id="UP000075885">
    <property type="component" value="Unassembled WGS sequence"/>
</dbReference>
<reference evidence="12" key="2">
    <citation type="submission" date="2020-05" db="UniProtKB">
        <authorList>
            <consortium name="EnsemblMetazoa"/>
        </authorList>
    </citation>
    <scope>IDENTIFICATION</scope>
    <source>
        <strain evidence="12">Epiroticus2</strain>
    </source>
</reference>
<dbReference type="InterPro" id="IPR022018">
    <property type="entry name" value="GIT1_C"/>
</dbReference>
<dbReference type="GO" id="GO:0031267">
    <property type="term" value="F:small GTPase binding"/>
    <property type="evidence" value="ECO:0007669"/>
    <property type="project" value="TreeGrafter"/>
</dbReference>
<dbReference type="CDD" id="cd08833">
    <property type="entry name" value="ArfGap_GIT"/>
    <property type="match status" value="1"/>
</dbReference>
<dbReference type="VEuPathDB" id="VectorBase:AEPI006804"/>
<dbReference type="Gene3D" id="1.10.220.150">
    <property type="entry name" value="Arf GTPase activating protein"/>
    <property type="match status" value="1"/>
</dbReference>
<dbReference type="PROSITE" id="PS50088">
    <property type="entry name" value="ANK_REPEAT"/>
    <property type="match status" value="1"/>
</dbReference>
<feature type="region of interest" description="Disordered" evidence="10">
    <location>
        <begin position="478"/>
        <end position="528"/>
    </location>
</feature>
<feature type="coiled-coil region" evidence="9">
    <location>
        <begin position="428"/>
        <end position="469"/>
    </location>
</feature>
<dbReference type="Pfam" id="PF12796">
    <property type="entry name" value="Ank_2"/>
    <property type="match status" value="1"/>
</dbReference>
<dbReference type="SMART" id="SM00555">
    <property type="entry name" value="GIT"/>
    <property type="match status" value="2"/>
</dbReference>
<dbReference type="PRINTS" id="PR00405">
    <property type="entry name" value="REVINTRACTNG"/>
</dbReference>
<dbReference type="Gene3D" id="1.20.120.330">
    <property type="entry name" value="Nucleotidyltransferases domain 2"/>
    <property type="match status" value="1"/>
</dbReference>
<feature type="repeat" description="ANK" evidence="7">
    <location>
        <begin position="169"/>
        <end position="201"/>
    </location>
</feature>
<name>A0A182PIP2_9DIPT</name>
<dbReference type="InterPro" id="IPR038508">
    <property type="entry name" value="ArfGAP_dom_sf"/>
</dbReference>
<reference evidence="13" key="1">
    <citation type="submission" date="2013-03" db="EMBL/GenBank/DDBJ databases">
        <title>The Genome Sequence of Anopheles epiroticus epiroticus2.</title>
        <authorList>
            <consortium name="The Broad Institute Genomics Platform"/>
            <person name="Neafsey D.E."/>
            <person name="Howell P."/>
            <person name="Walker B."/>
            <person name="Young S.K."/>
            <person name="Zeng Q."/>
            <person name="Gargeya S."/>
            <person name="Fitzgerald M."/>
            <person name="Haas B."/>
            <person name="Abouelleil A."/>
            <person name="Allen A.W."/>
            <person name="Alvarado L."/>
            <person name="Arachchi H.M."/>
            <person name="Berlin A.M."/>
            <person name="Chapman S.B."/>
            <person name="Gainer-Dewar J."/>
            <person name="Goldberg J."/>
            <person name="Griggs A."/>
            <person name="Gujja S."/>
            <person name="Hansen M."/>
            <person name="Howarth C."/>
            <person name="Imamovic A."/>
            <person name="Ireland A."/>
            <person name="Larimer J."/>
            <person name="McCowan C."/>
            <person name="Murphy C."/>
            <person name="Pearson M."/>
            <person name="Poon T.W."/>
            <person name="Priest M."/>
            <person name="Roberts A."/>
            <person name="Saif S."/>
            <person name="Shea T."/>
            <person name="Sisk P."/>
            <person name="Sykes S."/>
            <person name="Wortman J."/>
            <person name="Nusbaum C."/>
            <person name="Birren B."/>
        </authorList>
    </citation>
    <scope>NUCLEOTIDE SEQUENCE [LARGE SCALE GENOMIC DNA]</scope>
    <source>
        <strain evidence="13">Epiroticus2</strain>
    </source>
</reference>